<dbReference type="GO" id="GO:0000162">
    <property type="term" value="P:L-tryptophan biosynthetic process"/>
    <property type="evidence" value="ECO:0007669"/>
    <property type="project" value="TreeGrafter"/>
</dbReference>
<evidence type="ECO:0000256" key="5">
    <source>
        <dbReference type="ARBA" id="ARBA00012550"/>
    </source>
</evidence>
<dbReference type="GO" id="GO:0000105">
    <property type="term" value="P:L-histidine biosynthetic process"/>
    <property type="evidence" value="ECO:0007669"/>
    <property type="project" value="UniProtKB-UniPathway"/>
</dbReference>
<comment type="similarity">
    <text evidence="4">Belongs to the HisA/HisF family.</text>
</comment>
<evidence type="ECO:0000256" key="9">
    <source>
        <dbReference type="ARBA" id="ARBA00023235"/>
    </source>
</evidence>
<keyword evidence="8" id="KW-0368">Histidine biosynthesis</keyword>
<keyword evidence="7" id="KW-0028">Amino-acid biosynthesis</keyword>
<dbReference type="GO" id="GO:0005737">
    <property type="term" value="C:cytoplasm"/>
    <property type="evidence" value="ECO:0007669"/>
    <property type="project" value="UniProtKB-SubCell"/>
</dbReference>
<keyword evidence="6" id="KW-0963">Cytoplasm</keyword>
<dbReference type="SUPFAM" id="SSF51366">
    <property type="entry name" value="Ribulose-phoshate binding barrel"/>
    <property type="match status" value="1"/>
</dbReference>
<keyword evidence="9" id="KW-0413">Isomerase</keyword>
<comment type="subcellular location">
    <subcellularLocation>
        <location evidence="2">Cytoplasm</location>
    </subcellularLocation>
</comment>
<dbReference type="Gene3D" id="3.20.20.70">
    <property type="entry name" value="Aldolase class I"/>
    <property type="match status" value="1"/>
</dbReference>
<evidence type="ECO:0000256" key="2">
    <source>
        <dbReference type="ARBA" id="ARBA00004496"/>
    </source>
</evidence>
<comment type="pathway">
    <text evidence="3">Amino-acid biosynthesis; L-histidine biosynthesis; L-histidine from 5-phospho-alpha-D-ribose 1-diphosphate: step 4/9.</text>
</comment>
<dbReference type="InterPro" id="IPR006062">
    <property type="entry name" value="His_biosynth"/>
</dbReference>
<evidence type="ECO:0000256" key="3">
    <source>
        <dbReference type="ARBA" id="ARBA00005133"/>
    </source>
</evidence>
<dbReference type="InterPro" id="IPR011060">
    <property type="entry name" value="RibuloseP-bd_barrel"/>
</dbReference>
<dbReference type="EC" id="5.3.1.16" evidence="5"/>
<dbReference type="AlphaFoldDB" id="A0A381T4Q2"/>
<name>A0A381T4Q2_9ZZZZ</name>
<dbReference type="PANTHER" id="PTHR43090:SF2">
    <property type="entry name" value="1-(5-PHOSPHORIBOSYL)-5-[(5-PHOSPHORIBOSYLAMINO)METHYLIDENEAMINO] IMIDAZOLE-4-CARBOXAMIDE ISOMERASE"/>
    <property type="match status" value="1"/>
</dbReference>
<evidence type="ECO:0000256" key="6">
    <source>
        <dbReference type="ARBA" id="ARBA00022490"/>
    </source>
</evidence>
<dbReference type="InterPro" id="IPR044524">
    <property type="entry name" value="Isoase_HisA-like"/>
</dbReference>
<dbReference type="CDD" id="cd04732">
    <property type="entry name" value="HisA"/>
    <property type="match status" value="1"/>
</dbReference>
<dbReference type="GO" id="GO:0003949">
    <property type="term" value="F:1-(5-phosphoribosyl)-5-[(5-phosphoribosylamino)methylideneamino]imidazole-4-carboxamide isomerase activity"/>
    <property type="evidence" value="ECO:0007669"/>
    <property type="project" value="UniProtKB-EC"/>
</dbReference>
<reference evidence="10" key="1">
    <citation type="submission" date="2018-05" db="EMBL/GenBank/DDBJ databases">
        <authorList>
            <person name="Lanie J.A."/>
            <person name="Ng W.-L."/>
            <person name="Kazmierczak K.M."/>
            <person name="Andrzejewski T.M."/>
            <person name="Davidsen T.M."/>
            <person name="Wayne K.J."/>
            <person name="Tettelin H."/>
            <person name="Glass J.I."/>
            <person name="Rusch D."/>
            <person name="Podicherti R."/>
            <person name="Tsui H.-C.T."/>
            <person name="Winkler M.E."/>
        </authorList>
    </citation>
    <scope>NUCLEOTIDE SEQUENCE</scope>
</reference>
<dbReference type="PANTHER" id="PTHR43090">
    <property type="entry name" value="1-(5-PHOSPHORIBOSYL)-5-[(5-PHOSPHORIBOSYLAMINO)METHYLIDENEAMINO] IMIDAZOLE-4-CARBOXAMIDE ISOMERASE"/>
    <property type="match status" value="1"/>
</dbReference>
<organism evidence="10">
    <name type="scientific">marine metagenome</name>
    <dbReference type="NCBI Taxonomy" id="408172"/>
    <lineage>
        <taxon>unclassified sequences</taxon>
        <taxon>metagenomes</taxon>
        <taxon>ecological metagenomes</taxon>
    </lineage>
</organism>
<evidence type="ECO:0000256" key="8">
    <source>
        <dbReference type="ARBA" id="ARBA00023102"/>
    </source>
</evidence>
<dbReference type="Pfam" id="PF00977">
    <property type="entry name" value="His_biosynth"/>
    <property type="match status" value="1"/>
</dbReference>
<comment type="catalytic activity">
    <reaction evidence="1">
        <text>1-(5-phospho-beta-D-ribosyl)-5-[(5-phospho-beta-D-ribosylamino)methylideneamino]imidazole-4-carboxamide = 5-[(5-phospho-1-deoxy-D-ribulos-1-ylimino)methylamino]-1-(5-phospho-beta-D-ribosyl)imidazole-4-carboxamide</text>
        <dbReference type="Rhea" id="RHEA:15469"/>
        <dbReference type="ChEBI" id="CHEBI:58435"/>
        <dbReference type="ChEBI" id="CHEBI:58525"/>
        <dbReference type="EC" id="5.3.1.16"/>
    </reaction>
</comment>
<evidence type="ECO:0000313" key="10">
    <source>
        <dbReference type="EMBL" id="SVA10704.1"/>
    </source>
</evidence>
<feature type="non-terminal residue" evidence="10">
    <location>
        <position position="1"/>
    </location>
</feature>
<dbReference type="EMBL" id="UINC01003965">
    <property type="protein sequence ID" value="SVA10704.1"/>
    <property type="molecule type" value="Genomic_DNA"/>
</dbReference>
<feature type="non-terminal residue" evidence="10">
    <location>
        <position position="178"/>
    </location>
</feature>
<evidence type="ECO:0000256" key="4">
    <source>
        <dbReference type="ARBA" id="ARBA00009667"/>
    </source>
</evidence>
<evidence type="ECO:0000256" key="7">
    <source>
        <dbReference type="ARBA" id="ARBA00022605"/>
    </source>
</evidence>
<evidence type="ECO:0000256" key="1">
    <source>
        <dbReference type="ARBA" id="ARBA00000901"/>
    </source>
</evidence>
<protein>
    <recommendedName>
        <fullName evidence="5">1-(5-phosphoribosyl)-5-[(5-phosphoribosylamino)methylideneamino]imidazole-4-carboxamideisomerase</fullName>
        <ecNumber evidence="5">5.3.1.16</ecNumber>
    </recommendedName>
</protein>
<proteinExistence type="inferred from homology"/>
<dbReference type="UniPathway" id="UPA00031">
    <property type="reaction ID" value="UER00009"/>
</dbReference>
<dbReference type="InterPro" id="IPR013785">
    <property type="entry name" value="Aldolase_TIM"/>
</dbReference>
<accession>A0A381T4Q2</accession>
<gene>
    <name evidence="10" type="ORF">METZ01_LOCUS63558</name>
</gene>
<sequence length="178" mass="19448">VIPAIDIRAGRCVRLLQGDYSQETVFADDPFEMAIKWAQQGAEYLHVVDLDGAREGSAVNMGVISKICSESEVRIQVGGGIRDYETAARYMDIGVSRVIMGTSAVDRAGELERILNALGDESLIVSVDSRDGLVALDGWTRDSPVTVKEVIEDMESIGVKRCMYTDILKDGTLSEPNY</sequence>
<dbReference type="InterPro" id="IPR023016">
    <property type="entry name" value="HisA/PriA"/>
</dbReference>